<comment type="function">
    <text evidence="16">Peptidoglycan polymerase that is essential for cell division.</text>
</comment>
<evidence type="ECO:0000256" key="15">
    <source>
        <dbReference type="ARBA" id="ARBA00049902"/>
    </source>
</evidence>
<comment type="subcellular location">
    <subcellularLocation>
        <location evidence="1">Membrane</location>
        <topology evidence="1">Multi-pass membrane protein</topology>
    </subcellularLocation>
</comment>
<protein>
    <recommendedName>
        <fullName evidence="12">Probable peptidoglycan glycosyltransferase FtsW</fullName>
        <ecNumber evidence="14">2.4.99.28</ecNumber>
    </recommendedName>
    <alternativeName>
        <fullName evidence="13">Cell division protein FtsW</fullName>
    </alternativeName>
    <alternativeName>
        <fullName evidence="10">Cell wall polymerase</fullName>
    </alternativeName>
    <alternativeName>
        <fullName evidence="9">Peptidoglycan polymerase</fullName>
    </alternativeName>
</protein>
<evidence type="ECO:0000256" key="3">
    <source>
        <dbReference type="ARBA" id="ARBA00022679"/>
    </source>
</evidence>
<feature type="compositionally biased region" description="Low complexity" evidence="17">
    <location>
        <begin position="1"/>
        <end position="22"/>
    </location>
</feature>
<keyword evidence="8 18" id="KW-0472">Membrane</keyword>
<keyword evidence="3" id="KW-0808">Transferase</keyword>
<evidence type="ECO:0000256" key="7">
    <source>
        <dbReference type="ARBA" id="ARBA00022989"/>
    </source>
</evidence>
<keyword evidence="20" id="KW-1185">Reference proteome</keyword>
<feature type="transmembrane region" description="Helical" evidence="18">
    <location>
        <begin position="112"/>
        <end position="132"/>
    </location>
</feature>
<dbReference type="Pfam" id="PF01098">
    <property type="entry name" value="FTSW_RODA_SPOVE"/>
    <property type="match status" value="1"/>
</dbReference>
<feature type="transmembrane region" description="Helical" evidence="18">
    <location>
        <begin position="201"/>
        <end position="218"/>
    </location>
</feature>
<comment type="catalytic activity">
    <reaction evidence="15">
        <text>[GlcNAc-(1-&gt;4)-Mur2Ac(oyl-L-Ala-gamma-D-Glu-L-Lys-D-Ala-D-Ala)](n)-di-trans,octa-cis-undecaprenyl diphosphate + beta-D-GlcNAc-(1-&gt;4)-Mur2Ac(oyl-L-Ala-gamma-D-Glu-L-Lys-D-Ala-D-Ala)-di-trans,octa-cis-undecaprenyl diphosphate = [GlcNAc-(1-&gt;4)-Mur2Ac(oyl-L-Ala-gamma-D-Glu-L-Lys-D-Ala-D-Ala)](n+1)-di-trans,octa-cis-undecaprenyl diphosphate + di-trans,octa-cis-undecaprenyl diphosphate + H(+)</text>
        <dbReference type="Rhea" id="RHEA:23708"/>
        <dbReference type="Rhea" id="RHEA-COMP:9602"/>
        <dbReference type="Rhea" id="RHEA-COMP:9603"/>
        <dbReference type="ChEBI" id="CHEBI:15378"/>
        <dbReference type="ChEBI" id="CHEBI:58405"/>
        <dbReference type="ChEBI" id="CHEBI:60033"/>
        <dbReference type="ChEBI" id="CHEBI:78435"/>
        <dbReference type="EC" id="2.4.99.28"/>
    </reaction>
</comment>
<accession>A0ABQ6HLT6</accession>
<evidence type="ECO:0000256" key="18">
    <source>
        <dbReference type="SAM" id="Phobius"/>
    </source>
</evidence>
<evidence type="ECO:0000256" key="2">
    <source>
        <dbReference type="ARBA" id="ARBA00022676"/>
    </source>
</evidence>
<sequence length="348" mass="35924">MTTSSGAARPGARASRGRAGASVPKPDHPDDPTLVGRLNALLERIETPLTTYHLLLSTTIALTVFGLVMVMSAASIRTYTVFFAQLRFALIGAVLAFVASRIPTLWWKRMALPALLLAIALQALTHVPGLGVTVNGNRNWIRIGGQQLQPSEFAKLAIIVFGAAVLARKRHVIGQFWHALIPLVFPAAIVLLGLQLLGSDLGTGMVLLAIVAGMLFAAGVSSRLFVAAGALGAAAVAVMTLSSGNRMGRITAWAGDSCATNLDLCRQVMNGHYASPTAAGGASARARAGRSGAGCPSPPTTSSWRSSARSSACRAPCWCWPSSPCSASRATASCAAPTTSLCASAPPG</sequence>
<feature type="transmembrane region" description="Helical" evidence="18">
    <location>
        <begin position="224"/>
        <end position="241"/>
    </location>
</feature>
<evidence type="ECO:0000256" key="13">
    <source>
        <dbReference type="ARBA" id="ARBA00041418"/>
    </source>
</evidence>
<gene>
    <name evidence="19" type="ORF">GCM10025862_09680</name>
</gene>
<dbReference type="EMBL" id="BSUJ01000001">
    <property type="protein sequence ID" value="GMA18947.1"/>
    <property type="molecule type" value="Genomic_DNA"/>
</dbReference>
<dbReference type="Proteomes" id="UP001157109">
    <property type="component" value="Unassembled WGS sequence"/>
</dbReference>
<evidence type="ECO:0000256" key="10">
    <source>
        <dbReference type="ARBA" id="ARBA00033270"/>
    </source>
</evidence>
<reference evidence="20" key="1">
    <citation type="journal article" date="2019" name="Int. J. Syst. Evol. Microbiol.">
        <title>The Global Catalogue of Microorganisms (GCM) 10K type strain sequencing project: providing services to taxonomists for standard genome sequencing and annotation.</title>
        <authorList>
            <consortium name="The Broad Institute Genomics Platform"/>
            <consortium name="The Broad Institute Genome Sequencing Center for Infectious Disease"/>
            <person name="Wu L."/>
            <person name="Ma J."/>
        </authorList>
    </citation>
    <scope>NUCLEOTIDE SEQUENCE [LARGE SCALE GENOMIC DNA]</scope>
    <source>
        <strain evidence="20">NBRC 105830</strain>
    </source>
</reference>
<feature type="transmembrane region" description="Helical" evidence="18">
    <location>
        <begin position="176"/>
        <end position="194"/>
    </location>
</feature>
<comment type="similarity">
    <text evidence="11">Belongs to the SEDS family. FtsW subfamily.</text>
</comment>
<evidence type="ECO:0000313" key="19">
    <source>
        <dbReference type="EMBL" id="GMA18947.1"/>
    </source>
</evidence>
<comment type="caution">
    <text evidence="19">The sequence shown here is derived from an EMBL/GenBank/DDBJ whole genome shotgun (WGS) entry which is preliminary data.</text>
</comment>
<evidence type="ECO:0000256" key="17">
    <source>
        <dbReference type="SAM" id="MobiDB-lite"/>
    </source>
</evidence>
<evidence type="ECO:0000256" key="8">
    <source>
        <dbReference type="ARBA" id="ARBA00023136"/>
    </source>
</evidence>
<evidence type="ECO:0000256" key="9">
    <source>
        <dbReference type="ARBA" id="ARBA00032370"/>
    </source>
</evidence>
<keyword evidence="2" id="KW-0328">Glycosyltransferase</keyword>
<evidence type="ECO:0000256" key="14">
    <source>
        <dbReference type="ARBA" id="ARBA00044770"/>
    </source>
</evidence>
<name>A0ABQ6HLT6_9MICO</name>
<keyword evidence="4 18" id="KW-0812">Transmembrane</keyword>
<evidence type="ECO:0000313" key="20">
    <source>
        <dbReference type="Proteomes" id="UP001157109"/>
    </source>
</evidence>
<evidence type="ECO:0000256" key="4">
    <source>
        <dbReference type="ARBA" id="ARBA00022692"/>
    </source>
</evidence>
<evidence type="ECO:0000256" key="12">
    <source>
        <dbReference type="ARBA" id="ARBA00041185"/>
    </source>
</evidence>
<evidence type="ECO:0000256" key="1">
    <source>
        <dbReference type="ARBA" id="ARBA00004141"/>
    </source>
</evidence>
<keyword evidence="7 18" id="KW-1133">Transmembrane helix</keyword>
<evidence type="ECO:0000256" key="16">
    <source>
        <dbReference type="ARBA" id="ARBA00049966"/>
    </source>
</evidence>
<dbReference type="PANTHER" id="PTHR30474:SF2">
    <property type="entry name" value="PEPTIDOGLYCAN GLYCOSYLTRANSFERASE FTSW-RELATED"/>
    <property type="match status" value="1"/>
</dbReference>
<evidence type="ECO:0000256" key="5">
    <source>
        <dbReference type="ARBA" id="ARBA00022960"/>
    </source>
</evidence>
<dbReference type="PANTHER" id="PTHR30474">
    <property type="entry name" value="CELL CYCLE PROTEIN"/>
    <property type="match status" value="1"/>
</dbReference>
<feature type="transmembrane region" description="Helical" evidence="18">
    <location>
        <begin position="52"/>
        <end position="76"/>
    </location>
</feature>
<evidence type="ECO:0000256" key="11">
    <source>
        <dbReference type="ARBA" id="ARBA00038053"/>
    </source>
</evidence>
<feature type="region of interest" description="Disordered" evidence="17">
    <location>
        <begin position="1"/>
        <end position="31"/>
    </location>
</feature>
<organism evidence="19 20">
    <name type="scientific">Arsenicicoccus piscis</name>
    <dbReference type="NCBI Taxonomy" id="673954"/>
    <lineage>
        <taxon>Bacteria</taxon>
        <taxon>Bacillati</taxon>
        <taxon>Actinomycetota</taxon>
        <taxon>Actinomycetes</taxon>
        <taxon>Micrococcales</taxon>
        <taxon>Intrasporangiaceae</taxon>
        <taxon>Arsenicicoccus</taxon>
    </lineage>
</organism>
<feature type="transmembrane region" description="Helical" evidence="18">
    <location>
        <begin position="88"/>
        <end position="106"/>
    </location>
</feature>
<dbReference type="EC" id="2.4.99.28" evidence="14"/>
<keyword evidence="5" id="KW-0133">Cell shape</keyword>
<proteinExistence type="inferred from homology"/>
<dbReference type="InterPro" id="IPR001182">
    <property type="entry name" value="FtsW/RodA"/>
</dbReference>
<keyword evidence="6" id="KW-0573">Peptidoglycan synthesis</keyword>
<evidence type="ECO:0000256" key="6">
    <source>
        <dbReference type="ARBA" id="ARBA00022984"/>
    </source>
</evidence>